<protein>
    <submittedName>
        <fullName evidence="3">Topoisomerase I damage affected protein 7-like</fullName>
    </submittedName>
</protein>
<evidence type="ECO:0000313" key="2">
    <source>
        <dbReference type="Proteomes" id="UP000694864"/>
    </source>
</evidence>
<accession>A0ABM0XVC0</accession>
<dbReference type="RefSeq" id="XP_010491537.1">
    <property type="nucleotide sequence ID" value="XM_010493235.2"/>
</dbReference>
<organism evidence="2 3">
    <name type="scientific">Camelina sativa</name>
    <name type="common">False flax</name>
    <name type="synonym">Myagrum sativum</name>
    <dbReference type="NCBI Taxonomy" id="90675"/>
    <lineage>
        <taxon>Eukaryota</taxon>
        <taxon>Viridiplantae</taxon>
        <taxon>Streptophyta</taxon>
        <taxon>Embryophyta</taxon>
        <taxon>Tracheophyta</taxon>
        <taxon>Spermatophyta</taxon>
        <taxon>Magnoliopsida</taxon>
        <taxon>eudicotyledons</taxon>
        <taxon>Gunneridae</taxon>
        <taxon>Pentapetalae</taxon>
        <taxon>rosids</taxon>
        <taxon>malvids</taxon>
        <taxon>Brassicales</taxon>
        <taxon>Brassicaceae</taxon>
        <taxon>Camelineae</taxon>
        <taxon>Camelina</taxon>
    </lineage>
</organism>
<dbReference type="Proteomes" id="UP000694864">
    <property type="component" value="Chromosome 20"/>
</dbReference>
<feature type="compositionally biased region" description="Basic residues" evidence="1">
    <location>
        <begin position="49"/>
        <end position="64"/>
    </location>
</feature>
<sequence>MLPLKLARSLLLHETLNLTHNSGDKDDGKEEEEEEGETSIRQILSSYKQSKKTRSRSEKKKNTRNSKTPLLYFVPTRELISDTYRLATVARDLGMDLYPTPSLSHIIFSFPPRESKSPSPSPFSSSSQPSSTWSSSASLSSTLSWSLPNDAVMLSFPSLSASSLSHLRSFVSLSNGLFKLVFSSSAAAVETSSSSSASSSSGSVSNWDCCSVSLFSRIANKRIGSMESFSNALASNGWSIYKTKVNHHPSSSSESTSSSNTGGGSVYLFRKVYTGRIMNREGNGSCRVRELRLSQLDFRNAPLRILQYLMLMTDDIFFLP</sequence>
<evidence type="ECO:0000256" key="1">
    <source>
        <dbReference type="SAM" id="MobiDB-lite"/>
    </source>
</evidence>
<keyword evidence="2" id="KW-1185">Reference proteome</keyword>
<gene>
    <name evidence="3" type="primary">LOC104769102</name>
</gene>
<dbReference type="GeneID" id="104769102"/>
<name>A0ABM0XVC0_CAMSA</name>
<evidence type="ECO:0000313" key="3">
    <source>
        <dbReference type="RefSeq" id="XP_010491537.1"/>
    </source>
</evidence>
<feature type="region of interest" description="Disordered" evidence="1">
    <location>
        <begin position="18"/>
        <end position="67"/>
    </location>
</feature>
<proteinExistence type="predicted"/>
<reference evidence="2" key="1">
    <citation type="journal article" date="2014" name="Nat. Commun.">
        <title>The emerging biofuel crop Camelina sativa retains a highly undifferentiated hexaploid genome structure.</title>
        <authorList>
            <person name="Kagale S."/>
            <person name="Koh C."/>
            <person name="Nixon J."/>
            <person name="Bollina V."/>
            <person name="Clarke W.E."/>
            <person name="Tuteja R."/>
            <person name="Spillane C."/>
            <person name="Robinson S.J."/>
            <person name="Links M.G."/>
            <person name="Clarke C."/>
            <person name="Higgins E.E."/>
            <person name="Huebert T."/>
            <person name="Sharpe A.G."/>
            <person name="Parkin I.A."/>
        </authorList>
    </citation>
    <scope>NUCLEOTIDE SEQUENCE [LARGE SCALE GENOMIC DNA]</scope>
    <source>
        <strain evidence="2">cv. DH55</strain>
    </source>
</reference>
<feature type="compositionally biased region" description="Polar residues" evidence="1">
    <location>
        <begin position="39"/>
        <end position="48"/>
    </location>
</feature>
<reference evidence="3" key="2">
    <citation type="submission" date="2025-08" db="UniProtKB">
        <authorList>
            <consortium name="RefSeq"/>
        </authorList>
    </citation>
    <scope>IDENTIFICATION</scope>
    <source>
        <tissue evidence="3">Leaf</tissue>
    </source>
</reference>